<evidence type="ECO:0000259" key="5">
    <source>
        <dbReference type="Pfam" id="PF13280"/>
    </source>
</evidence>
<dbReference type="Pfam" id="PF25583">
    <property type="entry name" value="WCX"/>
    <property type="match status" value="1"/>
</dbReference>
<evidence type="ECO:0000259" key="6">
    <source>
        <dbReference type="Pfam" id="PF25583"/>
    </source>
</evidence>
<evidence type="ECO:0000256" key="3">
    <source>
        <dbReference type="ARBA" id="ARBA00023163"/>
    </source>
</evidence>
<dbReference type="Pfam" id="PF13280">
    <property type="entry name" value="WYL"/>
    <property type="match status" value="1"/>
</dbReference>
<keyword evidence="1" id="KW-0805">Transcription regulation</keyword>
<evidence type="ECO:0000256" key="1">
    <source>
        <dbReference type="ARBA" id="ARBA00023015"/>
    </source>
</evidence>
<dbReference type="GO" id="GO:0003677">
    <property type="term" value="F:DNA binding"/>
    <property type="evidence" value="ECO:0007669"/>
    <property type="project" value="UniProtKB-KW"/>
</dbReference>
<reference evidence="7 8" key="1">
    <citation type="submission" date="2020-04" db="EMBL/GenBank/DDBJ databases">
        <title>Azohydromonas sp. isolated from soil.</title>
        <authorList>
            <person name="Dahal R.H."/>
        </authorList>
    </citation>
    <scope>NUCLEOTIDE SEQUENCE [LARGE SCALE GENOMIC DNA]</scope>
    <source>
        <strain evidence="7 8">G-1-1-14</strain>
    </source>
</reference>
<feature type="domain" description="WCX" evidence="6">
    <location>
        <begin position="210"/>
        <end position="281"/>
    </location>
</feature>
<feature type="region of interest" description="Disordered" evidence="4">
    <location>
        <begin position="294"/>
        <end position="313"/>
    </location>
</feature>
<sequence>MPARDSPLVRRLALLLMKLNHGERLSPAALAPELDVSAGTLRRDLGRRLSFLPLEREGGAWRLDAAFAGRLGTRDVEHLAALAAVRGLLPADVPRELFEARVQRAFLAGSAAAQRERPALARPLEDAIVAHRRIGFELRKDEGLQAYADIEPYRLLRHKGAWYLAARDHGQFKTFSLARMQGLRVSAQGFSPDPGTERVLADDEVLWQARERVVLRISAEAAPHFRRRKLIASQKIEQVLEDGSLVVSVQAAHASQVLPIVRYWMPHLRILSPQAWQVELEDGLSRYLGAAARDEAGGSEGAGERETGREVEG</sequence>
<dbReference type="PANTHER" id="PTHR34580:SF1">
    <property type="entry name" value="PROTEIN PAFC"/>
    <property type="match status" value="1"/>
</dbReference>
<dbReference type="Proteomes" id="UP000574067">
    <property type="component" value="Unassembled WGS sequence"/>
</dbReference>
<evidence type="ECO:0000313" key="7">
    <source>
        <dbReference type="EMBL" id="NML16900.1"/>
    </source>
</evidence>
<comment type="caution">
    <text evidence="7">The sequence shown here is derived from an EMBL/GenBank/DDBJ whole genome shotgun (WGS) entry which is preliminary data.</text>
</comment>
<dbReference type="RefSeq" id="WP_169161798.1">
    <property type="nucleotide sequence ID" value="NZ_JABBFW010000013.1"/>
</dbReference>
<dbReference type="PROSITE" id="PS52050">
    <property type="entry name" value="WYL"/>
    <property type="match status" value="1"/>
</dbReference>
<dbReference type="InterPro" id="IPR018356">
    <property type="entry name" value="Tscrpt_reg_HTH_DeoR_CS"/>
</dbReference>
<protein>
    <submittedName>
        <fullName evidence="7">WYL domain-containing protein</fullName>
    </submittedName>
</protein>
<keyword evidence="8" id="KW-1185">Reference proteome</keyword>
<dbReference type="InterPro" id="IPR026881">
    <property type="entry name" value="WYL_dom"/>
</dbReference>
<dbReference type="PROSITE" id="PS00894">
    <property type="entry name" value="HTH_DEOR_1"/>
    <property type="match status" value="1"/>
</dbReference>
<proteinExistence type="predicted"/>
<accession>A0A848FFH4</accession>
<evidence type="ECO:0000256" key="4">
    <source>
        <dbReference type="SAM" id="MobiDB-lite"/>
    </source>
</evidence>
<keyword evidence="3" id="KW-0804">Transcription</keyword>
<dbReference type="PANTHER" id="PTHR34580">
    <property type="match status" value="1"/>
</dbReference>
<keyword evidence="2" id="KW-0238">DNA-binding</keyword>
<organism evidence="7 8">
    <name type="scientific">Azohydromonas caseinilytica</name>
    <dbReference type="NCBI Taxonomy" id="2728836"/>
    <lineage>
        <taxon>Bacteria</taxon>
        <taxon>Pseudomonadati</taxon>
        <taxon>Pseudomonadota</taxon>
        <taxon>Betaproteobacteria</taxon>
        <taxon>Burkholderiales</taxon>
        <taxon>Sphaerotilaceae</taxon>
        <taxon>Azohydromonas</taxon>
    </lineage>
</organism>
<dbReference type="AlphaFoldDB" id="A0A848FFH4"/>
<dbReference type="GO" id="GO:0003700">
    <property type="term" value="F:DNA-binding transcription factor activity"/>
    <property type="evidence" value="ECO:0007669"/>
    <property type="project" value="InterPro"/>
</dbReference>
<name>A0A848FFH4_9BURK</name>
<evidence type="ECO:0000313" key="8">
    <source>
        <dbReference type="Proteomes" id="UP000574067"/>
    </source>
</evidence>
<dbReference type="InterPro" id="IPR057727">
    <property type="entry name" value="WCX_dom"/>
</dbReference>
<gene>
    <name evidence="7" type="ORF">HHL10_18115</name>
</gene>
<dbReference type="InterPro" id="IPR051534">
    <property type="entry name" value="CBASS_pafABC_assoc_protein"/>
</dbReference>
<feature type="domain" description="WYL" evidence="5">
    <location>
        <begin position="122"/>
        <end position="185"/>
    </location>
</feature>
<dbReference type="EMBL" id="JABBFW010000013">
    <property type="protein sequence ID" value="NML16900.1"/>
    <property type="molecule type" value="Genomic_DNA"/>
</dbReference>
<evidence type="ECO:0000256" key="2">
    <source>
        <dbReference type="ARBA" id="ARBA00023125"/>
    </source>
</evidence>